<dbReference type="Proteomes" id="UP000033163">
    <property type="component" value="Chromosome I"/>
</dbReference>
<feature type="transmembrane region" description="Helical" evidence="7">
    <location>
        <begin position="170"/>
        <end position="193"/>
    </location>
</feature>
<evidence type="ECO:0000256" key="5">
    <source>
        <dbReference type="ARBA" id="ARBA00022989"/>
    </source>
</evidence>
<evidence type="ECO:0000256" key="6">
    <source>
        <dbReference type="ARBA" id="ARBA00023136"/>
    </source>
</evidence>
<feature type="transmembrane region" description="Helical" evidence="7">
    <location>
        <begin position="23"/>
        <end position="46"/>
    </location>
</feature>
<dbReference type="PANTHER" id="PTHR30193">
    <property type="entry name" value="ABC TRANSPORTER PERMEASE PROTEIN"/>
    <property type="match status" value="1"/>
</dbReference>
<keyword evidence="2 7" id="KW-0813">Transport</keyword>
<gene>
    <name evidence="9" type="ORF">PRIO_4905</name>
</gene>
<feature type="transmembrane region" description="Helical" evidence="7">
    <location>
        <begin position="277"/>
        <end position="296"/>
    </location>
</feature>
<dbReference type="AlphaFoldDB" id="A0A0E4CYD4"/>
<evidence type="ECO:0000256" key="1">
    <source>
        <dbReference type="ARBA" id="ARBA00004651"/>
    </source>
</evidence>
<dbReference type="Gene3D" id="1.10.3720.10">
    <property type="entry name" value="MetI-like"/>
    <property type="match status" value="1"/>
</dbReference>
<dbReference type="Pfam" id="PF00528">
    <property type="entry name" value="BPD_transp_1"/>
    <property type="match status" value="1"/>
</dbReference>
<feature type="domain" description="ABC transmembrane type-1" evidence="8">
    <location>
        <begin position="84"/>
        <end position="295"/>
    </location>
</feature>
<keyword evidence="3" id="KW-1003">Cell membrane</keyword>
<dbReference type="InterPro" id="IPR051393">
    <property type="entry name" value="ABC_transporter_permease"/>
</dbReference>
<feature type="transmembrane region" description="Helical" evidence="7">
    <location>
        <begin position="121"/>
        <end position="141"/>
    </location>
</feature>
<evidence type="ECO:0000256" key="4">
    <source>
        <dbReference type="ARBA" id="ARBA00022692"/>
    </source>
</evidence>
<keyword evidence="5 7" id="KW-1133">Transmembrane helix</keyword>
<dbReference type="PROSITE" id="PS50928">
    <property type="entry name" value="ABC_TM1"/>
    <property type="match status" value="1"/>
</dbReference>
<feature type="transmembrane region" description="Helical" evidence="7">
    <location>
        <begin position="218"/>
        <end position="239"/>
    </location>
</feature>
<dbReference type="SUPFAM" id="SSF160964">
    <property type="entry name" value="MalF N-terminal region-like"/>
    <property type="match status" value="1"/>
</dbReference>
<dbReference type="GO" id="GO:0055085">
    <property type="term" value="P:transmembrane transport"/>
    <property type="evidence" value="ECO:0007669"/>
    <property type="project" value="InterPro"/>
</dbReference>
<comment type="subcellular location">
    <subcellularLocation>
        <location evidence="1 7">Cell membrane</location>
        <topology evidence="1 7">Multi-pass membrane protein</topology>
    </subcellularLocation>
</comment>
<protein>
    <submittedName>
        <fullName evidence="9">Binding-protein-dependent transport systems inner membrane component</fullName>
    </submittedName>
</protein>
<dbReference type="InterPro" id="IPR035277">
    <property type="entry name" value="MalF_N"/>
</dbReference>
<keyword evidence="4 7" id="KW-0812">Transmembrane</keyword>
<sequence>MEPVPSLSVNRPKTKRSSYKNELYGILFALPAILGLLIFTLGPMIYSLYMSFTDYSGSNSPTFIGLDNYTRMFSGEDQYFYKSLGVTLYFVVLSVPTGIIYSFLLAILLNRNIKGKAIFRTVFYLPSIVPIIAISFIWLWLLNPDLGLANEMLRAIGLPGSQWIFGEKSVVPSLALMNLWTTGGTMIIFLAGLQDIPRSLYEAIEIDGGSKLHKLRNITIPMMTPTIFFNLIMGIINGFQVFSQAYVMTSGGPNNASLFYVFYLYREAFQFSRMGSASAIAWVLFIIIMLLTYMVFKSSKKWVYYEGDEAR</sequence>
<dbReference type="PATRIC" id="fig|1073571.4.peg.5267"/>
<dbReference type="Gene3D" id="1.20.58.370">
    <property type="entry name" value="MalF N-terminal region-like"/>
    <property type="match status" value="1"/>
</dbReference>
<evidence type="ECO:0000313" key="10">
    <source>
        <dbReference type="Proteomes" id="UP000033163"/>
    </source>
</evidence>
<dbReference type="EMBL" id="LN831776">
    <property type="protein sequence ID" value="CQR57307.1"/>
    <property type="molecule type" value="Genomic_DNA"/>
</dbReference>
<evidence type="ECO:0000259" key="8">
    <source>
        <dbReference type="PROSITE" id="PS50928"/>
    </source>
</evidence>
<dbReference type="SUPFAM" id="SSF161098">
    <property type="entry name" value="MetI-like"/>
    <property type="match status" value="1"/>
</dbReference>
<comment type="similarity">
    <text evidence="7">Belongs to the binding-protein-dependent transport system permease family.</text>
</comment>
<reference evidence="10" key="1">
    <citation type="submission" date="2015-03" db="EMBL/GenBank/DDBJ databases">
        <authorList>
            <person name="Wibberg D."/>
        </authorList>
    </citation>
    <scope>NUCLEOTIDE SEQUENCE [LARGE SCALE GENOMIC DNA]</scope>
</reference>
<evidence type="ECO:0000256" key="7">
    <source>
        <dbReference type="RuleBase" id="RU363032"/>
    </source>
</evidence>
<proteinExistence type="inferred from homology"/>
<evidence type="ECO:0000256" key="3">
    <source>
        <dbReference type="ARBA" id="ARBA00022475"/>
    </source>
</evidence>
<dbReference type="PANTHER" id="PTHR30193:SF1">
    <property type="entry name" value="ABC TRANSPORTER PERMEASE PROTEIN YESP-RELATED"/>
    <property type="match status" value="1"/>
</dbReference>
<feature type="transmembrane region" description="Helical" evidence="7">
    <location>
        <begin position="86"/>
        <end position="109"/>
    </location>
</feature>
<dbReference type="InterPro" id="IPR000515">
    <property type="entry name" value="MetI-like"/>
</dbReference>
<dbReference type="KEGG" id="pri:PRIO_4905"/>
<organism evidence="9 10">
    <name type="scientific">Paenibacillus riograndensis SBR5</name>
    <dbReference type="NCBI Taxonomy" id="1073571"/>
    <lineage>
        <taxon>Bacteria</taxon>
        <taxon>Bacillati</taxon>
        <taxon>Bacillota</taxon>
        <taxon>Bacilli</taxon>
        <taxon>Bacillales</taxon>
        <taxon>Paenibacillaceae</taxon>
        <taxon>Paenibacillus</taxon>
        <taxon>Paenibacillus sonchi group</taxon>
    </lineage>
</organism>
<accession>A0A0E4CYD4</accession>
<evidence type="ECO:0000313" key="9">
    <source>
        <dbReference type="EMBL" id="CQR57307.1"/>
    </source>
</evidence>
<dbReference type="HOGENOM" id="CLU_016047_0_2_9"/>
<evidence type="ECO:0000256" key="2">
    <source>
        <dbReference type="ARBA" id="ARBA00022448"/>
    </source>
</evidence>
<dbReference type="InterPro" id="IPR035906">
    <property type="entry name" value="MetI-like_sf"/>
</dbReference>
<dbReference type="CDD" id="cd06261">
    <property type="entry name" value="TM_PBP2"/>
    <property type="match status" value="1"/>
</dbReference>
<dbReference type="GO" id="GO:0005886">
    <property type="term" value="C:plasma membrane"/>
    <property type="evidence" value="ECO:0007669"/>
    <property type="project" value="UniProtKB-SubCell"/>
</dbReference>
<name>A0A0E4CYD4_9BACL</name>
<dbReference type="STRING" id="483937.AMQ84_15735"/>
<keyword evidence="6 7" id="KW-0472">Membrane</keyword>